<organism evidence="4 5">
    <name type="scientific">Stylosanthes scabra</name>
    <dbReference type="NCBI Taxonomy" id="79078"/>
    <lineage>
        <taxon>Eukaryota</taxon>
        <taxon>Viridiplantae</taxon>
        <taxon>Streptophyta</taxon>
        <taxon>Embryophyta</taxon>
        <taxon>Tracheophyta</taxon>
        <taxon>Spermatophyta</taxon>
        <taxon>Magnoliopsida</taxon>
        <taxon>eudicotyledons</taxon>
        <taxon>Gunneridae</taxon>
        <taxon>Pentapetalae</taxon>
        <taxon>rosids</taxon>
        <taxon>fabids</taxon>
        <taxon>Fabales</taxon>
        <taxon>Fabaceae</taxon>
        <taxon>Papilionoideae</taxon>
        <taxon>50 kb inversion clade</taxon>
        <taxon>dalbergioids sensu lato</taxon>
        <taxon>Dalbergieae</taxon>
        <taxon>Pterocarpus clade</taxon>
        <taxon>Stylosanthes</taxon>
    </lineage>
</organism>
<keyword evidence="1" id="KW-0175">Coiled coil</keyword>
<dbReference type="EMBL" id="JASCZI010241762">
    <property type="protein sequence ID" value="MED6206517.1"/>
    <property type="molecule type" value="Genomic_DNA"/>
</dbReference>
<evidence type="ECO:0000259" key="3">
    <source>
        <dbReference type="Pfam" id="PF20167"/>
    </source>
</evidence>
<dbReference type="Pfam" id="PF20167">
    <property type="entry name" value="Transposase_32"/>
    <property type="match status" value="1"/>
</dbReference>
<feature type="coiled-coil region" evidence="1">
    <location>
        <begin position="290"/>
        <end position="328"/>
    </location>
</feature>
<dbReference type="InterPro" id="IPR046796">
    <property type="entry name" value="Transposase_32_dom"/>
</dbReference>
<reference evidence="4 5" key="1">
    <citation type="journal article" date="2023" name="Plants (Basel)">
        <title>Bridging the Gap: Combining Genomics and Transcriptomics Approaches to Understand Stylosanthes scabra, an Orphan Legume from the Brazilian Caatinga.</title>
        <authorList>
            <person name="Ferreira-Neto J.R.C."/>
            <person name="da Silva M.D."/>
            <person name="Binneck E."/>
            <person name="de Melo N.F."/>
            <person name="da Silva R.H."/>
            <person name="de Melo A.L.T.M."/>
            <person name="Pandolfi V."/>
            <person name="Bustamante F.O."/>
            <person name="Brasileiro-Vidal A.C."/>
            <person name="Benko-Iseppon A.M."/>
        </authorList>
    </citation>
    <scope>NUCLEOTIDE SEQUENCE [LARGE SCALE GENOMIC DNA]</scope>
    <source>
        <tissue evidence="4">Leaves</tissue>
    </source>
</reference>
<feature type="compositionally biased region" description="Basic and acidic residues" evidence="2">
    <location>
        <begin position="421"/>
        <end position="437"/>
    </location>
</feature>
<proteinExistence type="predicted"/>
<feature type="region of interest" description="Disordered" evidence="2">
    <location>
        <begin position="395"/>
        <end position="437"/>
    </location>
</feature>
<evidence type="ECO:0000256" key="2">
    <source>
        <dbReference type="SAM" id="MobiDB-lite"/>
    </source>
</evidence>
<protein>
    <recommendedName>
        <fullName evidence="3">Putative plant transposon protein domain-containing protein</fullName>
    </recommendedName>
</protein>
<dbReference type="Proteomes" id="UP001341840">
    <property type="component" value="Unassembled WGS sequence"/>
</dbReference>
<evidence type="ECO:0000313" key="4">
    <source>
        <dbReference type="EMBL" id="MED6206517.1"/>
    </source>
</evidence>
<gene>
    <name evidence="4" type="ORF">PIB30_027609</name>
</gene>
<feature type="domain" description="Putative plant transposon protein" evidence="3">
    <location>
        <begin position="3"/>
        <end position="177"/>
    </location>
</feature>
<evidence type="ECO:0000256" key="1">
    <source>
        <dbReference type="SAM" id="Coils"/>
    </source>
</evidence>
<comment type="caution">
    <text evidence="4">The sequence shown here is derived from an EMBL/GenBank/DDBJ whole genome shotgun (WGS) entry which is preliminary data.</text>
</comment>
<accession>A0ABU6Y7V9</accession>
<sequence>MRITLLREFYANAKRTRRERASDLLYISHVRGKEIDFSPESIKVVLQLPDVGVDGPSYEARKSSNDQRLDEVLRDICEDYAQWKLDIKGNLSQLKRRDLKPTAKGWFDFVRRSLMPTSNANEVTVDRAVLVHSIIEGLSIKAELLISNHISAAAESKEPNKKRPFTGVIYRLLYANGFKKKVQGDKLIPNEKPITAESIMKNKFLELQQGPPQQNFPQEFNCQELTQQVQGMRVEQNNQFKDFFDQQNSFFEDMHTQTKAYKQGFEDLRLQQHKYVDEIKASQEITHQVVLELKKNQDKHQKELDAHRKEYKEHSKAMKEAMEKQNTQFQIANQYWHRINSKNEEKIDYLCWGIQQINPYLKARLPEDIPEWMQGNVQVGRGRFFDGMSPIPRNCWPGASSASMNKDDKGKGKAEEEDGDERGKKKAWEARDKDLNK</sequence>
<evidence type="ECO:0000313" key="5">
    <source>
        <dbReference type="Proteomes" id="UP001341840"/>
    </source>
</evidence>
<name>A0ABU6Y7V9_9FABA</name>
<keyword evidence="5" id="KW-1185">Reference proteome</keyword>
<feature type="compositionally biased region" description="Basic and acidic residues" evidence="2">
    <location>
        <begin position="405"/>
        <end position="414"/>
    </location>
</feature>